<comment type="function">
    <text evidence="7">Acts on tyrosine phosphorylated proteins, low-MW aryl phosphates and natural and synthetic acyl phosphates.</text>
</comment>
<organism evidence="9 10">
    <name type="scientific">Tribolium castaneum</name>
    <name type="common">Red flour beetle</name>
    <dbReference type="NCBI Taxonomy" id="7070"/>
    <lineage>
        <taxon>Eukaryota</taxon>
        <taxon>Metazoa</taxon>
        <taxon>Ecdysozoa</taxon>
        <taxon>Arthropoda</taxon>
        <taxon>Hexapoda</taxon>
        <taxon>Insecta</taxon>
        <taxon>Pterygota</taxon>
        <taxon>Neoptera</taxon>
        <taxon>Endopterygota</taxon>
        <taxon>Coleoptera</taxon>
        <taxon>Polyphaga</taxon>
        <taxon>Cucujiformia</taxon>
        <taxon>Tenebrionidae</taxon>
        <taxon>Tenebrionidae incertae sedis</taxon>
        <taxon>Tribolium</taxon>
    </lineage>
</organism>
<keyword evidence="5 7" id="KW-0904">Protein phosphatase</keyword>
<evidence type="ECO:0000313" key="10">
    <source>
        <dbReference type="Proteomes" id="UP000007266"/>
    </source>
</evidence>
<evidence type="ECO:0000256" key="6">
    <source>
        <dbReference type="PIRSR" id="PIRSR617867-1"/>
    </source>
</evidence>
<accession>A0A139W9P1</accession>
<comment type="catalytic activity">
    <reaction evidence="7">
        <text>a phosphate monoester + H2O = an alcohol + phosphate</text>
        <dbReference type="Rhea" id="RHEA:15017"/>
        <dbReference type="ChEBI" id="CHEBI:15377"/>
        <dbReference type="ChEBI" id="CHEBI:30879"/>
        <dbReference type="ChEBI" id="CHEBI:43474"/>
        <dbReference type="ChEBI" id="CHEBI:67140"/>
        <dbReference type="EC" id="3.1.3.2"/>
    </reaction>
</comment>
<dbReference type="GO" id="GO:0005737">
    <property type="term" value="C:cytoplasm"/>
    <property type="evidence" value="ECO:0007669"/>
    <property type="project" value="UniProtKB-SubCell"/>
</dbReference>
<dbReference type="CDD" id="cd16343">
    <property type="entry name" value="LMWPTP"/>
    <property type="match status" value="1"/>
</dbReference>
<evidence type="ECO:0000256" key="3">
    <source>
        <dbReference type="ARBA" id="ARBA00022490"/>
    </source>
</evidence>
<evidence type="ECO:0000313" key="9">
    <source>
        <dbReference type="EMBL" id="KYB24625.1"/>
    </source>
</evidence>
<dbReference type="SUPFAM" id="SSF52788">
    <property type="entry name" value="Phosphotyrosine protein phosphatases I"/>
    <property type="match status" value="1"/>
</dbReference>
<dbReference type="GO" id="GO:0004726">
    <property type="term" value="F:non-membrane spanning protein tyrosine phosphatase activity"/>
    <property type="evidence" value="ECO:0007669"/>
    <property type="project" value="InterPro"/>
</dbReference>
<dbReference type="EMBL" id="KQ972166">
    <property type="protein sequence ID" value="KYB24625.1"/>
    <property type="molecule type" value="Genomic_DNA"/>
</dbReference>
<feature type="active site" description="Proton donor" evidence="6">
    <location>
        <position position="127"/>
    </location>
</feature>
<comment type="catalytic activity">
    <reaction evidence="7">
        <text>O-phospho-L-tyrosyl-[protein] + H2O = L-tyrosyl-[protein] + phosphate</text>
        <dbReference type="Rhea" id="RHEA:10684"/>
        <dbReference type="Rhea" id="RHEA-COMP:10136"/>
        <dbReference type="Rhea" id="RHEA-COMP:20101"/>
        <dbReference type="ChEBI" id="CHEBI:15377"/>
        <dbReference type="ChEBI" id="CHEBI:43474"/>
        <dbReference type="ChEBI" id="CHEBI:46858"/>
        <dbReference type="ChEBI" id="CHEBI:61978"/>
        <dbReference type="EC" id="3.1.3.48"/>
    </reaction>
</comment>
<comment type="subcellular location">
    <subcellularLocation>
        <location evidence="1 7">Cytoplasm</location>
    </subcellularLocation>
</comment>
<evidence type="ECO:0000256" key="2">
    <source>
        <dbReference type="ARBA" id="ARBA00011063"/>
    </source>
</evidence>
<dbReference type="GO" id="GO:0003993">
    <property type="term" value="F:acid phosphatase activity"/>
    <property type="evidence" value="ECO:0007669"/>
    <property type="project" value="UniProtKB-UniRule"/>
</dbReference>
<dbReference type="Gene3D" id="3.40.50.2300">
    <property type="match status" value="1"/>
</dbReference>
<dbReference type="PANTHER" id="PTHR11717:SF7">
    <property type="entry name" value="LOW MOLECULAR WEIGHT PHOSPHOTYROSINE PROTEIN PHOSPHATASE"/>
    <property type="match status" value="1"/>
</dbReference>
<sequence length="160" mass="17738">MSGGKKGALFVCLGNICRSPIAEAVFLHLIKERGVSGQWKVDSAGLGGWHAGSLPDSRARATLQKHEIKYNNTARQICSEDYYEYDYIFGMDKNNISGLKGDKPSDANPKILLLGDFDPEGDKIIRDPYYDSGSEGFEKCYQQCLRSCTAFLDKVEKGEV</sequence>
<dbReference type="PRINTS" id="PR00719">
    <property type="entry name" value="LMWPTPASE"/>
</dbReference>
<dbReference type="InParanoid" id="A0A139W9P1"/>
<reference evidence="9 10" key="1">
    <citation type="journal article" date="2008" name="Nature">
        <title>The genome of the model beetle and pest Tribolium castaneum.</title>
        <authorList>
            <consortium name="Tribolium Genome Sequencing Consortium"/>
            <person name="Richards S."/>
            <person name="Gibbs R.A."/>
            <person name="Weinstock G.M."/>
            <person name="Brown S.J."/>
            <person name="Denell R."/>
            <person name="Beeman R.W."/>
            <person name="Gibbs R."/>
            <person name="Beeman R.W."/>
            <person name="Brown S.J."/>
            <person name="Bucher G."/>
            <person name="Friedrich M."/>
            <person name="Grimmelikhuijzen C.J."/>
            <person name="Klingler M."/>
            <person name="Lorenzen M."/>
            <person name="Richards S."/>
            <person name="Roth S."/>
            <person name="Schroder R."/>
            <person name="Tautz D."/>
            <person name="Zdobnov E.M."/>
            <person name="Muzny D."/>
            <person name="Gibbs R.A."/>
            <person name="Weinstock G.M."/>
            <person name="Attaway T."/>
            <person name="Bell S."/>
            <person name="Buhay C.J."/>
            <person name="Chandrabose M.N."/>
            <person name="Chavez D."/>
            <person name="Clerk-Blankenburg K.P."/>
            <person name="Cree A."/>
            <person name="Dao M."/>
            <person name="Davis C."/>
            <person name="Chacko J."/>
            <person name="Dinh H."/>
            <person name="Dugan-Rocha S."/>
            <person name="Fowler G."/>
            <person name="Garner T.T."/>
            <person name="Garnes J."/>
            <person name="Gnirke A."/>
            <person name="Hawes A."/>
            <person name="Hernandez J."/>
            <person name="Hines S."/>
            <person name="Holder M."/>
            <person name="Hume J."/>
            <person name="Jhangiani S.N."/>
            <person name="Joshi V."/>
            <person name="Khan Z.M."/>
            <person name="Jackson L."/>
            <person name="Kovar C."/>
            <person name="Kowis A."/>
            <person name="Lee S."/>
            <person name="Lewis L.R."/>
            <person name="Margolis J."/>
            <person name="Morgan M."/>
            <person name="Nazareth L.V."/>
            <person name="Nguyen N."/>
            <person name="Okwuonu G."/>
            <person name="Parker D."/>
            <person name="Richards S."/>
            <person name="Ruiz S.J."/>
            <person name="Santibanez J."/>
            <person name="Savard J."/>
            <person name="Scherer S.E."/>
            <person name="Schneider B."/>
            <person name="Sodergren E."/>
            <person name="Tautz D."/>
            <person name="Vattahil S."/>
            <person name="Villasana D."/>
            <person name="White C.S."/>
            <person name="Wright R."/>
            <person name="Park Y."/>
            <person name="Beeman R.W."/>
            <person name="Lord J."/>
            <person name="Oppert B."/>
            <person name="Lorenzen M."/>
            <person name="Brown S."/>
            <person name="Wang L."/>
            <person name="Savard J."/>
            <person name="Tautz D."/>
            <person name="Richards S."/>
            <person name="Weinstock G."/>
            <person name="Gibbs R.A."/>
            <person name="Liu Y."/>
            <person name="Worley K."/>
            <person name="Weinstock G."/>
            <person name="Elsik C.G."/>
            <person name="Reese J.T."/>
            <person name="Elhaik E."/>
            <person name="Landan G."/>
            <person name="Graur D."/>
            <person name="Arensburger P."/>
            <person name="Atkinson P."/>
            <person name="Beeman R.W."/>
            <person name="Beidler J."/>
            <person name="Brown S.J."/>
            <person name="Demuth J.P."/>
            <person name="Drury D.W."/>
            <person name="Du Y.Z."/>
            <person name="Fujiwara H."/>
            <person name="Lorenzen M."/>
            <person name="Maselli V."/>
            <person name="Osanai M."/>
            <person name="Park Y."/>
            <person name="Robertson H.M."/>
            <person name="Tu Z."/>
            <person name="Wang J.J."/>
            <person name="Wang S."/>
            <person name="Richards S."/>
            <person name="Song H."/>
            <person name="Zhang L."/>
            <person name="Sodergren E."/>
            <person name="Werner D."/>
            <person name="Stanke M."/>
            <person name="Morgenstern B."/>
            <person name="Solovyev V."/>
            <person name="Kosarev P."/>
            <person name="Brown G."/>
            <person name="Chen H.C."/>
            <person name="Ermolaeva O."/>
            <person name="Hlavina W."/>
            <person name="Kapustin Y."/>
            <person name="Kiryutin B."/>
            <person name="Kitts P."/>
            <person name="Maglott D."/>
            <person name="Pruitt K."/>
            <person name="Sapojnikov V."/>
            <person name="Souvorov A."/>
            <person name="Mackey A.J."/>
            <person name="Waterhouse R.M."/>
            <person name="Wyder S."/>
            <person name="Zdobnov E.M."/>
            <person name="Zdobnov E.M."/>
            <person name="Wyder S."/>
            <person name="Kriventseva E.V."/>
            <person name="Kadowaki T."/>
            <person name="Bork P."/>
            <person name="Aranda M."/>
            <person name="Bao R."/>
            <person name="Beermann A."/>
            <person name="Berns N."/>
            <person name="Bolognesi R."/>
            <person name="Bonneton F."/>
            <person name="Bopp D."/>
            <person name="Brown S.J."/>
            <person name="Bucher G."/>
            <person name="Butts T."/>
            <person name="Chaumot A."/>
            <person name="Denell R.E."/>
            <person name="Ferrier D.E."/>
            <person name="Friedrich M."/>
            <person name="Gordon C.M."/>
            <person name="Jindra M."/>
            <person name="Klingler M."/>
            <person name="Lan Q."/>
            <person name="Lattorff H.M."/>
            <person name="Laudet V."/>
            <person name="von Levetsow C."/>
            <person name="Liu Z."/>
            <person name="Lutz R."/>
            <person name="Lynch J.A."/>
            <person name="da Fonseca R.N."/>
            <person name="Posnien N."/>
            <person name="Reuter R."/>
            <person name="Roth S."/>
            <person name="Savard J."/>
            <person name="Schinko J.B."/>
            <person name="Schmitt C."/>
            <person name="Schoppmeier M."/>
            <person name="Schroder R."/>
            <person name="Shippy T.D."/>
            <person name="Simonnet F."/>
            <person name="Marques-Souza H."/>
            <person name="Tautz D."/>
            <person name="Tomoyasu Y."/>
            <person name="Trauner J."/>
            <person name="Van der Zee M."/>
            <person name="Vervoort M."/>
            <person name="Wittkopp N."/>
            <person name="Wimmer E.A."/>
            <person name="Yang X."/>
            <person name="Jones A.K."/>
            <person name="Sattelle D.B."/>
            <person name="Ebert P.R."/>
            <person name="Nelson D."/>
            <person name="Scott J.G."/>
            <person name="Beeman R.W."/>
            <person name="Muthukrishnan S."/>
            <person name="Kramer K.J."/>
            <person name="Arakane Y."/>
            <person name="Beeman R.W."/>
            <person name="Zhu Q."/>
            <person name="Hogenkamp D."/>
            <person name="Dixit R."/>
            <person name="Oppert B."/>
            <person name="Jiang H."/>
            <person name="Zou Z."/>
            <person name="Marshall J."/>
            <person name="Elpidina E."/>
            <person name="Vinokurov K."/>
            <person name="Oppert C."/>
            <person name="Zou Z."/>
            <person name="Evans J."/>
            <person name="Lu Z."/>
            <person name="Zhao P."/>
            <person name="Sumathipala N."/>
            <person name="Altincicek B."/>
            <person name="Vilcinskas A."/>
            <person name="Williams M."/>
            <person name="Hultmark D."/>
            <person name="Hetru C."/>
            <person name="Jiang H."/>
            <person name="Grimmelikhuijzen C.J."/>
            <person name="Hauser F."/>
            <person name="Cazzamali G."/>
            <person name="Williamson M."/>
            <person name="Park Y."/>
            <person name="Li B."/>
            <person name="Tanaka Y."/>
            <person name="Predel R."/>
            <person name="Neupert S."/>
            <person name="Schachtner J."/>
            <person name="Verleyen P."/>
            <person name="Raible F."/>
            <person name="Bork P."/>
            <person name="Friedrich M."/>
            <person name="Walden K.K."/>
            <person name="Robertson H.M."/>
            <person name="Angeli S."/>
            <person name="Foret S."/>
            <person name="Bucher G."/>
            <person name="Schuetz S."/>
            <person name="Maleszka R."/>
            <person name="Wimmer E.A."/>
            <person name="Beeman R.W."/>
            <person name="Lorenzen M."/>
            <person name="Tomoyasu Y."/>
            <person name="Miller S.C."/>
            <person name="Grossmann D."/>
            <person name="Bucher G."/>
        </authorList>
    </citation>
    <scope>NUCLEOTIDE SEQUENCE [LARGE SCALE GENOMIC DNA]</scope>
    <source>
        <strain evidence="9 10">Georgia GA2</strain>
    </source>
</reference>
<dbReference type="InterPro" id="IPR023485">
    <property type="entry name" value="Ptyr_pPase"/>
</dbReference>
<keyword evidence="10" id="KW-1185">Reference proteome</keyword>
<dbReference type="EC" id="3.1.3.2" evidence="7"/>
<protein>
    <recommendedName>
        <fullName evidence="7">Low molecular weight phosphotyrosine protein phosphatase</fullName>
        <shortName evidence="7">LMW-PTP</shortName>
        <shortName evidence="7">LMW-PTPase</shortName>
        <ecNumber evidence="7">3.1.3.2</ecNumber>
        <ecNumber evidence="7">3.1.3.48</ecNumber>
    </recommendedName>
    <alternativeName>
        <fullName evidence="7">Low molecular weight cytosolic acid phosphatase</fullName>
    </alternativeName>
</protein>
<dbReference type="AlphaFoldDB" id="A0A139W9P1"/>
<evidence type="ECO:0000259" key="8">
    <source>
        <dbReference type="SMART" id="SM00226"/>
    </source>
</evidence>
<dbReference type="Pfam" id="PF01451">
    <property type="entry name" value="LMWPc"/>
    <property type="match status" value="1"/>
</dbReference>
<dbReference type="InterPro" id="IPR050438">
    <property type="entry name" value="LMW_PTPase"/>
</dbReference>
<evidence type="ECO:0000256" key="1">
    <source>
        <dbReference type="ARBA" id="ARBA00004496"/>
    </source>
</evidence>
<dbReference type="SMART" id="SM00226">
    <property type="entry name" value="LMWPc"/>
    <property type="match status" value="1"/>
</dbReference>
<dbReference type="PANTHER" id="PTHR11717">
    <property type="entry name" value="LOW MOLECULAR WEIGHT PROTEIN TYROSINE PHOSPHATASE"/>
    <property type="match status" value="1"/>
</dbReference>
<dbReference type="InterPro" id="IPR017867">
    <property type="entry name" value="Tyr_phospatase_low_mol_wt"/>
</dbReference>
<dbReference type="STRING" id="7070.A0A139W9P1"/>
<feature type="domain" description="Phosphotyrosine protein phosphatase I" evidence="8">
    <location>
        <begin position="6"/>
        <end position="154"/>
    </location>
</feature>
<dbReference type="FunFam" id="3.40.50.2300:FF:000105">
    <property type="entry name" value="Low molecular weight phosphotyrosine protein"/>
    <property type="match status" value="1"/>
</dbReference>
<feature type="active site" description="Nucleophile" evidence="6">
    <location>
        <position position="12"/>
    </location>
</feature>
<dbReference type="InterPro" id="IPR002115">
    <property type="entry name" value="Tyr_Pase_low_mol_wt_mml"/>
</dbReference>
<gene>
    <name evidence="9" type="primary">AUGUSTUS-3.0.2_31747</name>
    <name evidence="9" type="ORF">TcasGA2_TC031747</name>
</gene>
<evidence type="ECO:0000256" key="5">
    <source>
        <dbReference type="ARBA" id="ARBA00022912"/>
    </source>
</evidence>
<dbReference type="Proteomes" id="UP000007266">
    <property type="component" value="Unassembled WGS sequence"/>
</dbReference>
<dbReference type="InterPro" id="IPR036196">
    <property type="entry name" value="Ptyr_pPase_sf"/>
</dbReference>
<dbReference type="OrthoDB" id="3388at2759"/>
<proteinExistence type="inferred from homology"/>
<keyword evidence="3 7" id="KW-0963">Cytoplasm</keyword>
<dbReference type="eggNOG" id="KOG3217">
    <property type="taxonomic scope" value="Eukaryota"/>
</dbReference>
<evidence type="ECO:0000256" key="4">
    <source>
        <dbReference type="ARBA" id="ARBA00022801"/>
    </source>
</evidence>
<reference evidence="9 10" key="2">
    <citation type="journal article" date="2010" name="Nucleic Acids Res.">
        <title>BeetleBase in 2010: revisions to provide comprehensive genomic information for Tribolium castaneum.</title>
        <authorList>
            <person name="Kim H.S."/>
            <person name="Murphy T."/>
            <person name="Xia J."/>
            <person name="Caragea D."/>
            <person name="Park Y."/>
            <person name="Beeman R.W."/>
            <person name="Lorenzen M.D."/>
            <person name="Butcher S."/>
            <person name="Manak J.R."/>
            <person name="Brown S.J."/>
        </authorList>
    </citation>
    <scope>NUCLEOTIDE SEQUENCE [LARGE SCALE GENOMIC DNA]</scope>
    <source>
        <strain evidence="9 10">Georgia GA2</strain>
    </source>
</reference>
<feature type="active site" evidence="6">
    <location>
        <position position="18"/>
    </location>
</feature>
<dbReference type="GO" id="GO:0004725">
    <property type="term" value="F:protein tyrosine phosphatase activity"/>
    <property type="evidence" value="ECO:0000318"/>
    <property type="project" value="GO_Central"/>
</dbReference>
<name>A0A139W9P1_TRICA</name>
<dbReference type="PRINTS" id="PR00720">
    <property type="entry name" value="MAMMALPTPASE"/>
</dbReference>
<keyword evidence="4 7" id="KW-0378">Hydrolase</keyword>
<dbReference type="EC" id="3.1.3.48" evidence="7"/>
<evidence type="ECO:0000256" key="7">
    <source>
        <dbReference type="RuleBase" id="RU368115"/>
    </source>
</evidence>
<dbReference type="KEGG" id="tca:657373"/>
<dbReference type="FunCoup" id="A0A139W9P1">
    <property type="interactions" value="554"/>
</dbReference>
<dbReference type="OMA" id="VCHGNIC"/>
<comment type="similarity">
    <text evidence="2 7">Belongs to the low molecular weight phosphotyrosine protein phosphatase family.</text>
</comment>